<organism evidence="7 8">
    <name type="scientific">Teratosphaeria nubilosa</name>
    <dbReference type="NCBI Taxonomy" id="161662"/>
    <lineage>
        <taxon>Eukaryota</taxon>
        <taxon>Fungi</taxon>
        <taxon>Dikarya</taxon>
        <taxon>Ascomycota</taxon>
        <taxon>Pezizomycotina</taxon>
        <taxon>Dothideomycetes</taxon>
        <taxon>Dothideomycetidae</taxon>
        <taxon>Mycosphaerellales</taxon>
        <taxon>Teratosphaeriaceae</taxon>
        <taxon>Teratosphaeria</taxon>
    </lineage>
</organism>
<dbReference type="GO" id="GO:0005886">
    <property type="term" value="C:plasma membrane"/>
    <property type="evidence" value="ECO:0007669"/>
    <property type="project" value="TreeGrafter"/>
</dbReference>
<sequence length="289" mass="32329">MQSYRQYQQIRRAIQRTVRAGHVLNSPTDRANVLDEDHDESAGIETKTPGSSSDEERKAAEEDDESIILRFKAELELQGSLLQRFQSNVVRAVHMVTKEPTVALLGSWLVLEYIAVFGLLQGFSYIFGDTHGFERGSIGTSFVTIAIGAAIWTAAVAELHERVTGRERSRSLMQKANAPGTDLPDPEYRLWSALLDTYGIYAGSALAMVTCWRYGVSGLINLVSRPMHNGIGVHWTMTLMGCIAVLPCPLPLIFFYKYGPQMRARSRFAGKYSRPQNKRGRTGRALSWR</sequence>
<keyword evidence="8" id="KW-1185">Reference proteome</keyword>
<gene>
    <name evidence="7" type="ORF">EJ03DRAFT_377141</name>
</gene>
<accession>A0A6G1L0Z5</accession>
<evidence type="ECO:0000256" key="2">
    <source>
        <dbReference type="ARBA" id="ARBA00022692"/>
    </source>
</evidence>
<dbReference type="GO" id="GO:0022857">
    <property type="term" value="F:transmembrane transporter activity"/>
    <property type="evidence" value="ECO:0007669"/>
    <property type="project" value="TreeGrafter"/>
</dbReference>
<evidence type="ECO:0000256" key="6">
    <source>
        <dbReference type="SAM" id="Phobius"/>
    </source>
</evidence>
<dbReference type="EMBL" id="ML995875">
    <property type="protein sequence ID" value="KAF2766209.1"/>
    <property type="molecule type" value="Genomic_DNA"/>
</dbReference>
<evidence type="ECO:0000313" key="8">
    <source>
        <dbReference type="Proteomes" id="UP000799436"/>
    </source>
</evidence>
<name>A0A6G1L0Z5_9PEZI</name>
<evidence type="ECO:0000256" key="5">
    <source>
        <dbReference type="SAM" id="MobiDB-lite"/>
    </source>
</evidence>
<evidence type="ECO:0000256" key="3">
    <source>
        <dbReference type="ARBA" id="ARBA00022989"/>
    </source>
</evidence>
<dbReference type="PANTHER" id="PTHR23502:SF188">
    <property type="entry name" value="MAJOR FACILITATOR SUPERFAMILY (MFS) PROFILE DOMAIN-CONTAINING PROTEIN"/>
    <property type="match status" value="1"/>
</dbReference>
<reference evidence="7" key="1">
    <citation type="journal article" date="2020" name="Stud. Mycol.">
        <title>101 Dothideomycetes genomes: a test case for predicting lifestyles and emergence of pathogens.</title>
        <authorList>
            <person name="Haridas S."/>
            <person name="Albert R."/>
            <person name="Binder M."/>
            <person name="Bloem J."/>
            <person name="Labutti K."/>
            <person name="Salamov A."/>
            <person name="Andreopoulos B."/>
            <person name="Baker S."/>
            <person name="Barry K."/>
            <person name="Bills G."/>
            <person name="Bluhm B."/>
            <person name="Cannon C."/>
            <person name="Castanera R."/>
            <person name="Culley D."/>
            <person name="Daum C."/>
            <person name="Ezra D."/>
            <person name="Gonzalez J."/>
            <person name="Henrissat B."/>
            <person name="Kuo A."/>
            <person name="Liang C."/>
            <person name="Lipzen A."/>
            <person name="Lutzoni F."/>
            <person name="Magnuson J."/>
            <person name="Mondo S."/>
            <person name="Nolan M."/>
            <person name="Ohm R."/>
            <person name="Pangilinan J."/>
            <person name="Park H.-J."/>
            <person name="Ramirez L."/>
            <person name="Alfaro M."/>
            <person name="Sun H."/>
            <person name="Tritt A."/>
            <person name="Yoshinaga Y."/>
            <person name="Zwiers L.-H."/>
            <person name="Turgeon B."/>
            <person name="Goodwin S."/>
            <person name="Spatafora J."/>
            <person name="Crous P."/>
            <person name="Grigoriev I."/>
        </authorList>
    </citation>
    <scope>NUCLEOTIDE SEQUENCE</scope>
    <source>
        <strain evidence="7">CBS 116005</strain>
    </source>
</reference>
<proteinExistence type="predicted"/>
<comment type="subcellular location">
    <subcellularLocation>
        <location evidence="1">Membrane</location>
        <topology evidence="1">Multi-pass membrane protein</topology>
    </subcellularLocation>
</comment>
<feature type="transmembrane region" description="Helical" evidence="6">
    <location>
        <begin position="101"/>
        <end position="126"/>
    </location>
</feature>
<evidence type="ECO:0000256" key="1">
    <source>
        <dbReference type="ARBA" id="ARBA00004141"/>
    </source>
</evidence>
<dbReference type="OrthoDB" id="3936150at2759"/>
<feature type="transmembrane region" description="Helical" evidence="6">
    <location>
        <begin position="198"/>
        <end position="215"/>
    </location>
</feature>
<feature type="region of interest" description="Disordered" evidence="5">
    <location>
        <begin position="269"/>
        <end position="289"/>
    </location>
</feature>
<evidence type="ECO:0000313" key="7">
    <source>
        <dbReference type="EMBL" id="KAF2766209.1"/>
    </source>
</evidence>
<feature type="transmembrane region" description="Helical" evidence="6">
    <location>
        <begin position="235"/>
        <end position="256"/>
    </location>
</feature>
<dbReference type="PANTHER" id="PTHR23502">
    <property type="entry name" value="MAJOR FACILITATOR SUPERFAMILY"/>
    <property type="match status" value="1"/>
</dbReference>
<dbReference type="Proteomes" id="UP000799436">
    <property type="component" value="Unassembled WGS sequence"/>
</dbReference>
<feature type="region of interest" description="Disordered" evidence="5">
    <location>
        <begin position="25"/>
        <end position="59"/>
    </location>
</feature>
<feature type="transmembrane region" description="Helical" evidence="6">
    <location>
        <begin position="138"/>
        <end position="160"/>
    </location>
</feature>
<protein>
    <submittedName>
        <fullName evidence="7">Uncharacterized protein</fullName>
    </submittedName>
</protein>
<keyword evidence="2 6" id="KW-0812">Transmembrane</keyword>
<keyword evidence="4 6" id="KW-0472">Membrane</keyword>
<evidence type="ECO:0000256" key="4">
    <source>
        <dbReference type="ARBA" id="ARBA00023136"/>
    </source>
</evidence>
<keyword evidence="3 6" id="KW-1133">Transmembrane helix</keyword>
<dbReference type="AlphaFoldDB" id="A0A6G1L0Z5"/>